<sequence>MTQAVSNQEYKLHYPGNCADYNVNDAYGPNTMGELFRPTWAYWDAVNDQTTIHFEWIRPPELPALAEKKVAEVQEYERIRALFETAA</sequence>
<dbReference type="RefSeq" id="WP_387395998.1">
    <property type="nucleotide sequence ID" value="NZ_JBIAMT010000003.1"/>
</dbReference>
<reference evidence="1 2" key="1">
    <citation type="submission" date="2024-10" db="EMBL/GenBank/DDBJ databases">
        <title>The Natural Products Discovery Center: Release of the First 8490 Sequenced Strains for Exploring Actinobacteria Biosynthetic Diversity.</title>
        <authorList>
            <person name="Kalkreuter E."/>
            <person name="Kautsar S.A."/>
            <person name="Yang D."/>
            <person name="Bader C.D."/>
            <person name="Teijaro C.N."/>
            <person name="Fluegel L."/>
            <person name="Davis C.M."/>
            <person name="Simpson J.R."/>
            <person name="Lauterbach L."/>
            <person name="Steele A.D."/>
            <person name="Gui C."/>
            <person name="Meng S."/>
            <person name="Li G."/>
            <person name="Viehrig K."/>
            <person name="Ye F."/>
            <person name="Su P."/>
            <person name="Kiefer A.F."/>
            <person name="Nichols A."/>
            <person name="Cepeda A.J."/>
            <person name="Yan W."/>
            <person name="Fan B."/>
            <person name="Jiang Y."/>
            <person name="Adhikari A."/>
            <person name="Zheng C.-J."/>
            <person name="Schuster L."/>
            <person name="Cowan T.M."/>
            <person name="Smanski M.J."/>
            <person name="Chevrette M.G."/>
            <person name="De Carvalho L.P.S."/>
            <person name="Shen B."/>
        </authorList>
    </citation>
    <scope>NUCLEOTIDE SEQUENCE [LARGE SCALE GENOMIC DNA]</scope>
    <source>
        <strain evidence="1 2">NPDC004119</strain>
    </source>
</reference>
<evidence type="ECO:0000313" key="1">
    <source>
        <dbReference type="EMBL" id="MFF0498503.1"/>
    </source>
</evidence>
<organism evidence="1 2">
    <name type="scientific">Nocardia aobensis</name>
    <dbReference type="NCBI Taxonomy" id="257277"/>
    <lineage>
        <taxon>Bacteria</taxon>
        <taxon>Bacillati</taxon>
        <taxon>Actinomycetota</taxon>
        <taxon>Actinomycetes</taxon>
        <taxon>Mycobacteriales</taxon>
        <taxon>Nocardiaceae</taxon>
        <taxon>Nocardia</taxon>
    </lineage>
</organism>
<accession>A0ABW6P5S5</accession>
<name>A0ABW6P5S5_9NOCA</name>
<comment type="caution">
    <text evidence="1">The sequence shown here is derived from an EMBL/GenBank/DDBJ whole genome shotgun (WGS) entry which is preliminary data.</text>
</comment>
<protein>
    <submittedName>
        <fullName evidence="1">Uncharacterized protein</fullName>
    </submittedName>
</protein>
<dbReference type="EMBL" id="JBIAMT010000003">
    <property type="protein sequence ID" value="MFF0498503.1"/>
    <property type="molecule type" value="Genomic_DNA"/>
</dbReference>
<gene>
    <name evidence="1" type="ORF">ACFYU5_19010</name>
</gene>
<evidence type="ECO:0000313" key="2">
    <source>
        <dbReference type="Proteomes" id="UP001601442"/>
    </source>
</evidence>
<dbReference type="Proteomes" id="UP001601442">
    <property type="component" value="Unassembled WGS sequence"/>
</dbReference>
<proteinExistence type="predicted"/>
<keyword evidence="2" id="KW-1185">Reference proteome</keyword>